<dbReference type="InterPro" id="IPR029062">
    <property type="entry name" value="Class_I_gatase-like"/>
</dbReference>
<gene>
    <name evidence="2" type="ORF">HMPREF0201_02240</name>
</gene>
<accession>S3IVL4</accession>
<dbReference type="NCBIfam" id="NF006562">
    <property type="entry name" value="PRK09065.1"/>
    <property type="match status" value="1"/>
</dbReference>
<proteinExistence type="predicted"/>
<evidence type="ECO:0000313" key="3">
    <source>
        <dbReference type="Proteomes" id="UP000014585"/>
    </source>
</evidence>
<dbReference type="Proteomes" id="UP000014585">
    <property type="component" value="Unassembled WGS sequence"/>
</dbReference>
<sequence length="254" mass="27813">MLILEHRDYAEDDLRMSEKLPALLVQMGRPPVDIRNAVGDQPSWFEAALKHPEVELKIVRPFLDEPLPAPETFQAAVITGSWSMVTEHEAWSERTAEWIKQVVAAGTPLFGVCYGHQLMAYALGGRVDYHPQGSEVGQLQVELNAAGQKDPALAHLPPAFPVFLSHEQSVLELPPGAVCLGASSHDANQIIRYTPSAISVQFHPEFTPSVMNKIIASRSERAALKGKDKQALLSEVSGTPEARAILQRFVLPSA</sequence>
<keyword evidence="2" id="KW-0315">Glutamine amidotransferase</keyword>
<dbReference type="GO" id="GO:0005829">
    <property type="term" value="C:cytosol"/>
    <property type="evidence" value="ECO:0007669"/>
    <property type="project" value="TreeGrafter"/>
</dbReference>
<dbReference type="GO" id="GO:0016740">
    <property type="term" value="F:transferase activity"/>
    <property type="evidence" value="ECO:0007669"/>
    <property type="project" value="UniProtKB-KW"/>
</dbReference>
<dbReference type="PANTHER" id="PTHR42695:SF5">
    <property type="entry name" value="GLUTAMINE AMIDOTRANSFERASE YLR126C-RELATED"/>
    <property type="match status" value="1"/>
</dbReference>
<dbReference type="SUPFAM" id="SSF52317">
    <property type="entry name" value="Class I glutamine amidotransferase-like"/>
    <property type="match status" value="1"/>
</dbReference>
<dbReference type="HOGENOM" id="CLU_054974_4_1_6"/>
<dbReference type="PRINTS" id="PR00096">
    <property type="entry name" value="GATASE"/>
</dbReference>
<organism evidence="2 3">
    <name type="scientific">Cedecea davisae DSM 4568</name>
    <dbReference type="NCBI Taxonomy" id="566551"/>
    <lineage>
        <taxon>Bacteria</taxon>
        <taxon>Pseudomonadati</taxon>
        <taxon>Pseudomonadota</taxon>
        <taxon>Gammaproteobacteria</taxon>
        <taxon>Enterobacterales</taxon>
        <taxon>Enterobacteriaceae</taxon>
        <taxon>Cedecea</taxon>
    </lineage>
</organism>
<dbReference type="PATRIC" id="fig|566551.4.peg.2062"/>
<dbReference type="InterPro" id="IPR044992">
    <property type="entry name" value="ChyE-like"/>
</dbReference>
<evidence type="ECO:0000313" key="2">
    <source>
        <dbReference type="EMBL" id="EPF17005.1"/>
    </source>
</evidence>
<evidence type="ECO:0000259" key="1">
    <source>
        <dbReference type="Pfam" id="PF00117"/>
    </source>
</evidence>
<dbReference type="EMBL" id="ATDT01000020">
    <property type="protein sequence ID" value="EPF17005.1"/>
    <property type="molecule type" value="Genomic_DNA"/>
</dbReference>
<reference evidence="2 3" key="1">
    <citation type="submission" date="2013-04" db="EMBL/GenBank/DDBJ databases">
        <authorList>
            <person name="Weinstock G."/>
            <person name="Sodergren E."/>
            <person name="Lobos E.A."/>
            <person name="Fulton L."/>
            <person name="Fulton R."/>
            <person name="Courtney L."/>
            <person name="Fronick C."/>
            <person name="O'Laughlin M."/>
            <person name="Godfrey J."/>
            <person name="Wilson R.M."/>
            <person name="Miner T."/>
            <person name="Farmer C."/>
            <person name="Delehaunty K."/>
            <person name="Cordes M."/>
            <person name="Minx P."/>
            <person name="Tomlinson C."/>
            <person name="Chen J."/>
            <person name="Wollam A."/>
            <person name="Pepin K.H."/>
            <person name="Palsikar V.B."/>
            <person name="Zhang X."/>
            <person name="Suruliraj S."/>
            <person name="Perna N.T."/>
            <person name="Plunkett G."/>
            <person name="Warren W."/>
            <person name="Mitreva M."/>
            <person name="Mardis E.R."/>
            <person name="Wilson R.K."/>
        </authorList>
    </citation>
    <scope>NUCLEOTIDE SEQUENCE [LARGE SCALE GENOMIC DNA]</scope>
    <source>
        <strain evidence="2 3">DSM 4568</strain>
    </source>
</reference>
<name>S3IVL4_9ENTR</name>
<protein>
    <submittedName>
        <fullName evidence="2">Class I glutamine amidotransferase</fullName>
    </submittedName>
</protein>
<dbReference type="AlphaFoldDB" id="S3IVL4"/>
<dbReference type="InterPro" id="IPR017926">
    <property type="entry name" value="GATASE"/>
</dbReference>
<dbReference type="PROSITE" id="PS51273">
    <property type="entry name" value="GATASE_TYPE_1"/>
    <property type="match status" value="1"/>
</dbReference>
<dbReference type="CDD" id="cd01741">
    <property type="entry name" value="GATase1_1"/>
    <property type="match status" value="1"/>
</dbReference>
<dbReference type="STRING" id="566551.HMPREF0201_02240"/>
<dbReference type="Pfam" id="PF00117">
    <property type="entry name" value="GATase"/>
    <property type="match status" value="1"/>
</dbReference>
<comment type="caution">
    <text evidence="2">The sequence shown here is derived from an EMBL/GenBank/DDBJ whole genome shotgun (WGS) entry which is preliminary data.</text>
</comment>
<keyword evidence="2" id="KW-0808">Transferase</keyword>
<dbReference type="PANTHER" id="PTHR42695">
    <property type="entry name" value="GLUTAMINE AMIDOTRANSFERASE YLR126C-RELATED"/>
    <property type="match status" value="1"/>
</dbReference>
<feature type="domain" description="Glutamine amidotransferase" evidence="1">
    <location>
        <begin position="52"/>
        <end position="213"/>
    </location>
</feature>
<dbReference type="Gene3D" id="3.40.50.880">
    <property type="match status" value="1"/>
</dbReference>